<evidence type="ECO:0000313" key="3">
    <source>
        <dbReference type="Proteomes" id="UP000054564"/>
    </source>
</evidence>
<name>A0A0L0UML5_9BASI</name>
<organism evidence="2 3">
    <name type="scientific">Puccinia striiformis f. sp. tritici PST-78</name>
    <dbReference type="NCBI Taxonomy" id="1165861"/>
    <lineage>
        <taxon>Eukaryota</taxon>
        <taxon>Fungi</taxon>
        <taxon>Dikarya</taxon>
        <taxon>Basidiomycota</taxon>
        <taxon>Pucciniomycotina</taxon>
        <taxon>Pucciniomycetes</taxon>
        <taxon>Pucciniales</taxon>
        <taxon>Pucciniaceae</taxon>
        <taxon>Puccinia</taxon>
    </lineage>
</organism>
<comment type="caution">
    <text evidence="2">The sequence shown here is derived from an EMBL/GenBank/DDBJ whole genome shotgun (WGS) entry which is preliminary data.</text>
</comment>
<dbReference type="EMBL" id="AJIL01002781">
    <property type="protein sequence ID" value="KNE88216.1"/>
    <property type="molecule type" value="Genomic_DNA"/>
</dbReference>
<keyword evidence="3" id="KW-1185">Reference proteome</keyword>
<feature type="compositionally biased region" description="Low complexity" evidence="1">
    <location>
        <begin position="12"/>
        <end position="24"/>
    </location>
</feature>
<protein>
    <submittedName>
        <fullName evidence="2">Uncharacterized protein</fullName>
    </submittedName>
</protein>
<dbReference type="AlphaFoldDB" id="A0A0L0UML5"/>
<gene>
    <name evidence="2" type="ORF">PSTG_18389</name>
</gene>
<proteinExistence type="predicted"/>
<feature type="region of interest" description="Disordered" evidence="1">
    <location>
        <begin position="1"/>
        <end position="32"/>
    </location>
</feature>
<reference evidence="3" key="1">
    <citation type="submission" date="2014-03" db="EMBL/GenBank/DDBJ databases">
        <title>The Genome Sequence of Puccinia striiformis f. sp. tritici PST-78.</title>
        <authorList>
            <consortium name="The Broad Institute Genome Sequencing Platform"/>
            <person name="Cuomo C."/>
            <person name="Hulbert S."/>
            <person name="Chen X."/>
            <person name="Walker B."/>
            <person name="Young S.K."/>
            <person name="Zeng Q."/>
            <person name="Gargeya S."/>
            <person name="Fitzgerald M."/>
            <person name="Haas B."/>
            <person name="Abouelleil A."/>
            <person name="Alvarado L."/>
            <person name="Arachchi H.M."/>
            <person name="Berlin A.M."/>
            <person name="Chapman S.B."/>
            <person name="Goldberg J."/>
            <person name="Griggs A."/>
            <person name="Gujja S."/>
            <person name="Hansen M."/>
            <person name="Howarth C."/>
            <person name="Imamovic A."/>
            <person name="Larimer J."/>
            <person name="McCowan C."/>
            <person name="Montmayeur A."/>
            <person name="Murphy C."/>
            <person name="Neiman D."/>
            <person name="Pearson M."/>
            <person name="Priest M."/>
            <person name="Roberts A."/>
            <person name="Saif S."/>
            <person name="Shea T."/>
            <person name="Sisk P."/>
            <person name="Sykes S."/>
            <person name="Wortman J."/>
            <person name="Nusbaum C."/>
            <person name="Birren B."/>
        </authorList>
    </citation>
    <scope>NUCLEOTIDE SEQUENCE [LARGE SCALE GENOMIC DNA]</scope>
    <source>
        <strain evidence="3">race PST-78</strain>
    </source>
</reference>
<feature type="region of interest" description="Disordered" evidence="1">
    <location>
        <begin position="44"/>
        <end position="75"/>
    </location>
</feature>
<evidence type="ECO:0000256" key="1">
    <source>
        <dbReference type="SAM" id="MobiDB-lite"/>
    </source>
</evidence>
<dbReference type="Proteomes" id="UP000054564">
    <property type="component" value="Unassembled WGS sequence"/>
</dbReference>
<feature type="non-terminal residue" evidence="2">
    <location>
        <position position="221"/>
    </location>
</feature>
<evidence type="ECO:0000313" key="2">
    <source>
        <dbReference type="EMBL" id="KNE88216.1"/>
    </source>
</evidence>
<sequence>MHSAEHTRTIGTPSSTSRSNTPSTFHQLSSYQQLKRTTSKLFRSLTPTPPAVSPTAQHHSQPINLLYNEPPPSANPSRWRLLNRLRNRNHTSPIIPTTTTTTNTEPLPSKLLKTKISPFRSLEYKNLSHHNRICSTSKSLNNINLNWIESQQQEQHQTQVVLPQNLSRSSTLNSTTFITNNNGDDSPPRTTQQRRASRQTIYVPMDVDTIDIQRHHHQLKL</sequence>
<feature type="region of interest" description="Disordered" evidence="1">
    <location>
        <begin position="177"/>
        <end position="197"/>
    </location>
</feature>
<feature type="compositionally biased region" description="Polar residues" evidence="1">
    <location>
        <begin position="54"/>
        <end position="63"/>
    </location>
</feature>
<accession>A0A0L0UML5</accession>